<organism evidence="2 3">
    <name type="scientific">Thalassospira marina</name>
    <dbReference type="NCBI Taxonomy" id="2048283"/>
    <lineage>
        <taxon>Bacteria</taxon>
        <taxon>Pseudomonadati</taxon>
        <taxon>Pseudomonadota</taxon>
        <taxon>Alphaproteobacteria</taxon>
        <taxon>Rhodospirillales</taxon>
        <taxon>Thalassospiraceae</taxon>
        <taxon>Thalassospira</taxon>
    </lineage>
</organism>
<proteinExistence type="predicted"/>
<name>A0A2N3KMJ3_9PROT</name>
<dbReference type="EMBL" id="NWTK01000013">
    <property type="protein sequence ID" value="PKR51775.1"/>
    <property type="molecule type" value="Genomic_DNA"/>
</dbReference>
<gene>
    <name evidence="2" type="ORF">COO20_18145</name>
</gene>
<sequence>MATKPNFARLARRERIKKVPPRLEDLAEIWNPEETEADIASQLSEQLPEAETEPQAEEKQPEATPVASQPQVNTPQETATPAAAVQTSTGVHSGKEYIGLLRIETKVDEAVDHVIRMLVRKRKAHLQKNDPLPEGEEYTRADFMREALIRFCRDLDSNFDDRIELQRKVMEED</sequence>
<evidence type="ECO:0000313" key="3">
    <source>
        <dbReference type="Proteomes" id="UP000233597"/>
    </source>
</evidence>
<accession>A0A2N3KMJ3</accession>
<dbReference type="AlphaFoldDB" id="A0A2N3KMJ3"/>
<dbReference type="OrthoDB" id="7353607at2"/>
<evidence type="ECO:0000256" key="1">
    <source>
        <dbReference type="SAM" id="MobiDB-lite"/>
    </source>
</evidence>
<evidence type="ECO:0000313" key="2">
    <source>
        <dbReference type="EMBL" id="PKR51775.1"/>
    </source>
</evidence>
<reference evidence="2 3" key="1">
    <citation type="submission" date="2017-09" db="EMBL/GenBank/DDBJ databases">
        <title>Biodiversity and function of Thalassospira species in the particle-attached aromatic-hydrocarbon-degrading consortia from the surface seawater of the South China Sea.</title>
        <authorList>
            <person name="Dong C."/>
            <person name="Liu R."/>
            <person name="Shao Z."/>
        </authorList>
    </citation>
    <scope>NUCLEOTIDE SEQUENCE [LARGE SCALE GENOMIC DNA]</scope>
    <source>
        <strain evidence="2 3">CSC1P2</strain>
    </source>
</reference>
<protein>
    <submittedName>
        <fullName evidence="2">Uncharacterized protein</fullName>
    </submittedName>
</protein>
<dbReference type="RefSeq" id="WP_101269144.1">
    <property type="nucleotide sequence ID" value="NZ_NWTK01000013.1"/>
</dbReference>
<comment type="caution">
    <text evidence="2">The sequence shown here is derived from an EMBL/GenBank/DDBJ whole genome shotgun (WGS) entry which is preliminary data.</text>
</comment>
<feature type="region of interest" description="Disordered" evidence="1">
    <location>
        <begin position="1"/>
        <end position="90"/>
    </location>
</feature>
<feature type="compositionally biased region" description="Polar residues" evidence="1">
    <location>
        <begin position="66"/>
        <end position="90"/>
    </location>
</feature>
<feature type="compositionally biased region" description="Basic residues" evidence="1">
    <location>
        <begin position="10"/>
        <end position="20"/>
    </location>
</feature>
<dbReference type="Proteomes" id="UP000233597">
    <property type="component" value="Unassembled WGS sequence"/>
</dbReference>